<feature type="compositionally biased region" description="Basic and acidic residues" evidence="1">
    <location>
        <begin position="53"/>
        <end position="62"/>
    </location>
</feature>
<feature type="compositionally biased region" description="Acidic residues" evidence="1">
    <location>
        <begin position="42"/>
        <end position="52"/>
    </location>
</feature>
<dbReference type="EMBL" id="JAUEPT010000092">
    <property type="protein sequence ID" value="KAK0432574.1"/>
    <property type="molecule type" value="Genomic_DNA"/>
</dbReference>
<name>A0AA39MG81_9AGAR</name>
<keyword evidence="3" id="KW-1185">Reference proteome</keyword>
<gene>
    <name evidence="2" type="ORF">EV421DRAFT_1910833</name>
</gene>
<accession>A0AA39MG81</accession>
<proteinExistence type="predicted"/>
<sequence>MKYRVARSAKWELSGPGEWEEMLQILENKDIKSYMDPTHASEEEEEDELSLETEERSQKEGTGEMHHTLSWIWRTTAVNVEDSTDNNKEILQAEWCKSQVRAKRSMEEVLLLREEMHHVLEFLLWKVEWWAEQQGARDVGGDEGLAEGLCCFAHNQRELQLQLKAKFEMMWKTLLEDMEVTLGDSEVDHDHPDEQQSSHNSDSDDGLENVFEQP</sequence>
<dbReference type="AlphaFoldDB" id="A0AA39MG81"/>
<evidence type="ECO:0000313" key="3">
    <source>
        <dbReference type="Proteomes" id="UP001175226"/>
    </source>
</evidence>
<feature type="compositionally biased region" description="Basic and acidic residues" evidence="1">
    <location>
        <begin position="186"/>
        <end position="196"/>
    </location>
</feature>
<comment type="caution">
    <text evidence="2">The sequence shown here is derived from an EMBL/GenBank/DDBJ whole genome shotgun (WGS) entry which is preliminary data.</text>
</comment>
<reference evidence="2" key="1">
    <citation type="submission" date="2023-06" db="EMBL/GenBank/DDBJ databases">
        <authorList>
            <consortium name="Lawrence Berkeley National Laboratory"/>
            <person name="Ahrendt S."/>
            <person name="Sahu N."/>
            <person name="Indic B."/>
            <person name="Wong-Bajracharya J."/>
            <person name="Merenyi Z."/>
            <person name="Ke H.-M."/>
            <person name="Monk M."/>
            <person name="Kocsube S."/>
            <person name="Drula E."/>
            <person name="Lipzen A."/>
            <person name="Balint B."/>
            <person name="Henrissat B."/>
            <person name="Andreopoulos B."/>
            <person name="Martin F.M."/>
            <person name="Harder C.B."/>
            <person name="Rigling D."/>
            <person name="Ford K.L."/>
            <person name="Foster G.D."/>
            <person name="Pangilinan J."/>
            <person name="Papanicolaou A."/>
            <person name="Barry K."/>
            <person name="LaButti K."/>
            <person name="Viragh M."/>
            <person name="Koriabine M."/>
            <person name="Yan M."/>
            <person name="Riley R."/>
            <person name="Champramary S."/>
            <person name="Plett K.L."/>
            <person name="Tsai I.J."/>
            <person name="Slot J."/>
            <person name="Sipos G."/>
            <person name="Plett J."/>
            <person name="Nagy L.G."/>
            <person name="Grigoriev I.V."/>
        </authorList>
    </citation>
    <scope>NUCLEOTIDE SEQUENCE</scope>
    <source>
        <strain evidence="2">FPL87.14</strain>
    </source>
</reference>
<feature type="region of interest" description="Disordered" evidence="1">
    <location>
        <begin position="33"/>
        <end position="62"/>
    </location>
</feature>
<protein>
    <submittedName>
        <fullName evidence="2">Uncharacterized protein</fullName>
    </submittedName>
</protein>
<evidence type="ECO:0000256" key="1">
    <source>
        <dbReference type="SAM" id="MobiDB-lite"/>
    </source>
</evidence>
<organism evidence="2 3">
    <name type="scientific">Armillaria borealis</name>
    <dbReference type="NCBI Taxonomy" id="47425"/>
    <lineage>
        <taxon>Eukaryota</taxon>
        <taxon>Fungi</taxon>
        <taxon>Dikarya</taxon>
        <taxon>Basidiomycota</taxon>
        <taxon>Agaricomycotina</taxon>
        <taxon>Agaricomycetes</taxon>
        <taxon>Agaricomycetidae</taxon>
        <taxon>Agaricales</taxon>
        <taxon>Marasmiineae</taxon>
        <taxon>Physalacriaceae</taxon>
        <taxon>Armillaria</taxon>
    </lineage>
</organism>
<feature type="region of interest" description="Disordered" evidence="1">
    <location>
        <begin position="185"/>
        <end position="214"/>
    </location>
</feature>
<evidence type="ECO:0000313" key="2">
    <source>
        <dbReference type="EMBL" id="KAK0432574.1"/>
    </source>
</evidence>
<dbReference type="Proteomes" id="UP001175226">
    <property type="component" value="Unassembled WGS sequence"/>
</dbReference>